<evidence type="ECO:0000313" key="2">
    <source>
        <dbReference type="EMBL" id="RFU71866.1"/>
    </source>
</evidence>
<feature type="non-terminal residue" evidence="2">
    <location>
        <position position="210"/>
    </location>
</feature>
<reference evidence="2 3" key="1">
    <citation type="journal article" date="2018" name="PLoS Pathog.">
        <title>Evolution of structural diversity of trichothecenes, a family of toxins produced by plant pathogenic and entomopathogenic fungi.</title>
        <authorList>
            <person name="Proctor R.H."/>
            <person name="McCormick S.P."/>
            <person name="Kim H.S."/>
            <person name="Cardoza R.E."/>
            <person name="Stanley A.M."/>
            <person name="Lindo L."/>
            <person name="Kelly A."/>
            <person name="Brown D.W."/>
            <person name="Lee T."/>
            <person name="Vaughan M.M."/>
            <person name="Alexander N.J."/>
            <person name="Busman M."/>
            <person name="Gutierrez S."/>
        </authorList>
    </citation>
    <scope>NUCLEOTIDE SEQUENCE [LARGE SCALE GENOMIC DNA]</scope>
    <source>
        <strain evidence="2 3">IBT 40837</strain>
    </source>
</reference>
<dbReference type="AlphaFoldDB" id="A0A395N6X2"/>
<protein>
    <submittedName>
        <fullName evidence="2">Uncharacterized protein</fullName>
    </submittedName>
</protein>
<organism evidence="2 3">
    <name type="scientific">Trichoderma arundinaceum</name>
    <dbReference type="NCBI Taxonomy" id="490622"/>
    <lineage>
        <taxon>Eukaryota</taxon>
        <taxon>Fungi</taxon>
        <taxon>Dikarya</taxon>
        <taxon>Ascomycota</taxon>
        <taxon>Pezizomycotina</taxon>
        <taxon>Sordariomycetes</taxon>
        <taxon>Hypocreomycetidae</taxon>
        <taxon>Hypocreales</taxon>
        <taxon>Hypocreaceae</taxon>
        <taxon>Trichoderma</taxon>
    </lineage>
</organism>
<feature type="compositionally biased region" description="Basic and acidic residues" evidence="1">
    <location>
        <begin position="113"/>
        <end position="123"/>
    </location>
</feature>
<evidence type="ECO:0000313" key="3">
    <source>
        <dbReference type="Proteomes" id="UP000266272"/>
    </source>
</evidence>
<dbReference type="SMART" id="SM00384">
    <property type="entry name" value="AT_hook"/>
    <property type="match status" value="6"/>
</dbReference>
<dbReference type="Proteomes" id="UP000266272">
    <property type="component" value="Unassembled WGS sequence"/>
</dbReference>
<keyword evidence="3" id="KW-1185">Reference proteome</keyword>
<feature type="compositionally biased region" description="Basic and acidic residues" evidence="1">
    <location>
        <begin position="162"/>
        <end position="171"/>
    </location>
</feature>
<dbReference type="GO" id="GO:0003677">
    <property type="term" value="F:DNA binding"/>
    <property type="evidence" value="ECO:0007669"/>
    <property type="project" value="InterPro"/>
</dbReference>
<gene>
    <name evidence="2" type="ORF">TARUN_10397</name>
</gene>
<dbReference type="InterPro" id="IPR017956">
    <property type="entry name" value="AT_hook_DNA-bd_motif"/>
</dbReference>
<accession>A0A395N6X2</accession>
<feature type="compositionally biased region" description="Basic and acidic residues" evidence="1">
    <location>
        <begin position="21"/>
        <end position="32"/>
    </location>
</feature>
<dbReference type="Pfam" id="PF02178">
    <property type="entry name" value="AT_hook"/>
    <property type="match status" value="5"/>
</dbReference>
<feature type="compositionally biased region" description="Polar residues" evidence="1">
    <location>
        <begin position="199"/>
        <end position="210"/>
    </location>
</feature>
<evidence type="ECO:0000256" key="1">
    <source>
        <dbReference type="SAM" id="MobiDB-lite"/>
    </source>
</evidence>
<comment type="caution">
    <text evidence="2">The sequence shown here is derived from an EMBL/GenBank/DDBJ whole genome shotgun (WGS) entry which is preliminary data.</text>
</comment>
<feature type="region of interest" description="Disordered" evidence="1">
    <location>
        <begin position="1"/>
        <end position="210"/>
    </location>
</feature>
<name>A0A395N6X2_TRIAR</name>
<dbReference type="EMBL" id="PXOA01001146">
    <property type="protein sequence ID" value="RFU71866.1"/>
    <property type="molecule type" value="Genomic_DNA"/>
</dbReference>
<feature type="compositionally biased region" description="Basic and acidic residues" evidence="1">
    <location>
        <begin position="84"/>
        <end position="98"/>
    </location>
</feature>
<sequence length="210" mass="23600">MAPEPAIPKRKRGRPSNASKLEIDASQERNDAAEAYDTDAPEQMRPKKRGRPRKSVGSPDEEPSPRPESSKPAKKRGRPSLGGKSRDLGEERMRRDEATPPQQKRKRGRPSLKGRELESEDTPRSGQTRHSEESEEDQLQNETPNREEVPIKRKRGRPSLQARREGEEGTPERGSANGKQQAQPRKRGRPSLRDISAPNEIQSRPSAKGK</sequence>
<dbReference type="STRING" id="490622.A0A395N6X2"/>
<proteinExistence type="predicted"/>
<feature type="compositionally biased region" description="Basic residues" evidence="1">
    <location>
        <begin position="103"/>
        <end position="112"/>
    </location>
</feature>
<dbReference type="PRINTS" id="PR00929">
    <property type="entry name" value="ATHOOK"/>
</dbReference>